<keyword evidence="6" id="KW-0131">Cell cycle</keyword>
<dbReference type="NCBIfam" id="TIGR03544">
    <property type="entry name" value="DivI1A_domain"/>
    <property type="match status" value="1"/>
</dbReference>
<feature type="coiled-coil region" evidence="7">
    <location>
        <begin position="29"/>
        <end position="63"/>
    </location>
</feature>
<dbReference type="PANTHER" id="PTHR35794">
    <property type="entry name" value="CELL DIVISION PROTEIN DIVIVA"/>
    <property type="match status" value="1"/>
</dbReference>
<dbReference type="AlphaFoldDB" id="E1YFZ6"/>
<dbReference type="Gene3D" id="6.10.250.660">
    <property type="match status" value="1"/>
</dbReference>
<evidence type="ECO:0000256" key="1">
    <source>
        <dbReference type="ARBA" id="ARBA00004496"/>
    </source>
</evidence>
<evidence type="ECO:0008006" key="9">
    <source>
        <dbReference type="Google" id="ProtNLM"/>
    </source>
</evidence>
<reference evidence="8" key="1">
    <citation type="journal article" date="2011" name="Environ. Microbiol.">
        <title>Genomic insights into the metabolic potential of the polycyclic aromatic hydrocarbon degrading sulfate-reducing Deltaproteobacterium N47.</title>
        <authorList>
            <person name="Bergmann F."/>
            <person name="Selesi D."/>
            <person name="Weinmaier T."/>
            <person name="Tischler P."/>
            <person name="Rattei T."/>
            <person name="Meckenstock R.U."/>
        </authorList>
    </citation>
    <scope>NUCLEOTIDE SEQUENCE</scope>
</reference>
<dbReference type="GO" id="GO:0005737">
    <property type="term" value="C:cytoplasm"/>
    <property type="evidence" value="ECO:0007669"/>
    <property type="project" value="UniProtKB-SubCell"/>
</dbReference>
<protein>
    <recommendedName>
        <fullName evidence="9">DivIVA domain-containing protein</fullName>
    </recommendedName>
</protein>
<evidence type="ECO:0000256" key="4">
    <source>
        <dbReference type="ARBA" id="ARBA00022618"/>
    </source>
</evidence>
<evidence type="ECO:0000256" key="3">
    <source>
        <dbReference type="ARBA" id="ARBA00022490"/>
    </source>
</evidence>
<dbReference type="GO" id="GO:0051301">
    <property type="term" value="P:cell division"/>
    <property type="evidence" value="ECO:0007669"/>
    <property type="project" value="UniProtKB-KW"/>
</dbReference>
<accession>E1YFZ6</accession>
<gene>
    <name evidence="8" type="ORF">N47_J04710</name>
</gene>
<dbReference type="PANTHER" id="PTHR35794:SF2">
    <property type="entry name" value="CELL DIVISION PROTEIN DIVIVA"/>
    <property type="match status" value="1"/>
</dbReference>
<keyword evidence="4" id="KW-0132">Cell division</keyword>
<evidence type="ECO:0000256" key="5">
    <source>
        <dbReference type="ARBA" id="ARBA00023054"/>
    </source>
</evidence>
<name>E1YFZ6_9BACT</name>
<evidence type="ECO:0000256" key="6">
    <source>
        <dbReference type="ARBA" id="ARBA00023306"/>
    </source>
</evidence>
<dbReference type="InterPro" id="IPR019933">
    <property type="entry name" value="DivIVA_domain"/>
</dbReference>
<comment type="similarity">
    <text evidence="2">Belongs to the DivIVA family.</text>
</comment>
<keyword evidence="5 7" id="KW-0175">Coiled coil</keyword>
<evidence type="ECO:0000256" key="7">
    <source>
        <dbReference type="SAM" id="Coils"/>
    </source>
</evidence>
<keyword evidence="3" id="KW-0963">Cytoplasm</keyword>
<proteinExistence type="inferred from homology"/>
<sequence length="167" mass="19500">MKLTPLDIFQRKFKISFRGFDVEEVDGFLEDIADAYQLLINENDQLKNETERLRQDIREHINREETFKMALINSQNVIEQIKDNARKSAEVIVADAEVKAEMILSSANNRLVQLQNDISELKRQRIQMEAQIGSIIETYSRLLEMSREEQNDINPEESVIEPFNQSV</sequence>
<comment type="subcellular location">
    <subcellularLocation>
        <location evidence="1">Cytoplasm</location>
    </subcellularLocation>
</comment>
<dbReference type="EMBL" id="FR695872">
    <property type="protein sequence ID" value="CBX29490.1"/>
    <property type="molecule type" value="Genomic_DNA"/>
</dbReference>
<evidence type="ECO:0000313" key="8">
    <source>
        <dbReference type="EMBL" id="CBX29490.1"/>
    </source>
</evidence>
<evidence type="ECO:0000256" key="2">
    <source>
        <dbReference type="ARBA" id="ARBA00009008"/>
    </source>
</evidence>
<dbReference type="Pfam" id="PF05103">
    <property type="entry name" value="DivIVA"/>
    <property type="match status" value="1"/>
</dbReference>
<dbReference type="InterPro" id="IPR007793">
    <property type="entry name" value="DivIVA_fam"/>
</dbReference>
<organism evidence="8">
    <name type="scientific">uncultured Desulfobacterium sp</name>
    <dbReference type="NCBI Taxonomy" id="201089"/>
    <lineage>
        <taxon>Bacteria</taxon>
        <taxon>Pseudomonadati</taxon>
        <taxon>Thermodesulfobacteriota</taxon>
        <taxon>Desulfobacteria</taxon>
        <taxon>Desulfobacterales</taxon>
        <taxon>Desulfobacteriaceae</taxon>
        <taxon>Desulfobacterium</taxon>
        <taxon>environmental samples</taxon>
    </lineage>
</organism>
<feature type="coiled-coil region" evidence="7">
    <location>
        <begin position="104"/>
        <end position="131"/>
    </location>
</feature>